<keyword evidence="1 2" id="KW-0430">Lectin</keyword>
<dbReference type="PANTHER" id="PTHR11346">
    <property type="entry name" value="GALECTIN"/>
    <property type="match status" value="1"/>
</dbReference>
<dbReference type="Proteomes" id="UP000521322">
    <property type="component" value="Unassembled WGS sequence"/>
</dbReference>
<organism evidence="4 5">
    <name type="scientific">Dasyornis broadbenti</name>
    <name type="common">rufous bristle-bird</name>
    <dbReference type="NCBI Taxonomy" id="243059"/>
    <lineage>
        <taxon>Eukaryota</taxon>
        <taxon>Metazoa</taxon>
        <taxon>Chordata</taxon>
        <taxon>Craniata</taxon>
        <taxon>Vertebrata</taxon>
        <taxon>Euteleostomi</taxon>
        <taxon>Archelosauria</taxon>
        <taxon>Archosauria</taxon>
        <taxon>Dinosauria</taxon>
        <taxon>Saurischia</taxon>
        <taxon>Theropoda</taxon>
        <taxon>Coelurosauria</taxon>
        <taxon>Aves</taxon>
        <taxon>Neognathae</taxon>
        <taxon>Neoaves</taxon>
        <taxon>Telluraves</taxon>
        <taxon>Australaves</taxon>
        <taxon>Passeriformes</taxon>
        <taxon>Meliphagoidea</taxon>
        <taxon>Dasyornithidae</taxon>
        <taxon>Dasyornis</taxon>
    </lineage>
</organism>
<dbReference type="SUPFAM" id="SSF49899">
    <property type="entry name" value="Concanavalin A-like lectins/glucanases"/>
    <property type="match status" value="1"/>
</dbReference>
<dbReference type="InterPro" id="IPR013320">
    <property type="entry name" value="ConA-like_dom_sf"/>
</dbReference>
<dbReference type="InterPro" id="IPR044156">
    <property type="entry name" value="Galectin-like"/>
</dbReference>
<dbReference type="Gene3D" id="2.60.120.200">
    <property type="match status" value="1"/>
</dbReference>
<name>A0A7K6HB64_9PASS</name>
<dbReference type="PROSITE" id="PS51304">
    <property type="entry name" value="GALECTIN"/>
    <property type="match status" value="1"/>
</dbReference>
<reference evidence="4 5" key="1">
    <citation type="submission" date="2019-09" db="EMBL/GenBank/DDBJ databases">
        <title>Bird 10,000 Genomes (B10K) Project - Family phase.</title>
        <authorList>
            <person name="Zhang G."/>
        </authorList>
    </citation>
    <scope>NUCLEOTIDE SEQUENCE [LARGE SCALE GENOMIC DNA]</scope>
    <source>
        <strain evidence="4">B10K-DU-029-49</strain>
        <tissue evidence="4">Liver</tissue>
    </source>
</reference>
<comment type="caution">
    <text evidence="4">The sequence shown here is derived from an EMBL/GenBank/DDBJ whole genome shotgun (WGS) entry which is preliminary data.</text>
</comment>
<evidence type="ECO:0000256" key="1">
    <source>
        <dbReference type="ARBA" id="ARBA00022734"/>
    </source>
</evidence>
<dbReference type="CDD" id="cd00070">
    <property type="entry name" value="GLECT"/>
    <property type="match status" value="1"/>
</dbReference>
<feature type="non-terminal residue" evidence="4">
    <location>
        <position position="1"/>
    </location>
</feature>
<accession>A0A7K6HB64</accession>
<dbReference type="SMART" id="SM00908">
    <property type="entry name" value="Gal-bind_lectin"/>
    <property type="match status" value="1"/>
</dbReference>
<evidence type="ECO:0000313" key="4">
    <source>
        <dbReference type="EMBL" id="NWV72849.1"/>
    </source>
</evidence>
<evidence type="ECO:0000259" key="3">
    <source>
        <dbReference type="PROSITE" id="PS51304"/>
    </source>
</evidence>
<evidence type="ECO:0000313" key="5">
    <source>
        <dbReference type="Proteomes" id="UP000521322"/>
    </source>
</evidence>
<dbReference type="SMART" id="SM00276">
    <property type="entry name" value="GLECT"/>
    <property type="match status" value="1"/>
</dbReference>
<dbReference type="EMBL" id="VZRN01000216">
    <property type="protein sequence ID" value="NWV72849.1"/>
    <property type="molecule type" value="Genomic_DNA"/>
</dbReference>
<dbReference type="FunFam" id="2.60.120.200:FF:000021">
    <property type="entry name" value="Galectin"/>
    <property type="match status" value="1"/>
</dbReference>
<dbReference type="AlphaFoldDB" id="A0A7K6HB64"/>
<sequence length="128" mass="14557">GNFEVLNLDMKPGSILKVKGKIFADAVGFSINLGCSSRDLALHFNPRFNESVIVCNSKCSDAWQTEHRDSHFPFCKGSTVKFFIQMLPDKFCVKLLDGHEVHFPIRHCYRKINYMNIAGGFKMISLKL</sequence>
<dbReference type="PANTHER" id="PTHR11346:SF104">
    <property type="entry name" value="GALECTIN-2"/>
    <property type="match status" value="1"/>
</dbReference>
<dbReference type="InterPro" id="IPR001079">
    <property type="entry name" value="Galectin_CRD"/>
</dbReference>
<feature type="non-terminal residue" evidence="4">
    <location>
        <position position="128"/>
    </location>
</feature>
<proteinExistence type="predicted"/>
<dbReference type="Pfam" id="PF00337">
    <property type="entry name" value="Gal-bind_lectin"/>
    <property type="match status" value="1"/>
</dbReference>
<protein>
    <recommendedName>
        <fullName evidence="2">Galectin</fullName>
    </recommendedName>
</protein>
<evidence type="ECO:0000256" key="2">
    <source>
        <dbReference type="RuleBase" id="RU102079"/>
    </source>
</evidence>
<gene>
    <name evidence="4" type="primary">Lgals2</name>
    <name evidence="4" type="ORF">DASBRO_R03187</name>
</gene>
<dbReference type="GO" id="GO:0030246">
    <property type="term" value="F:carbohydrate binding"/>
    <property type="evidence" value="ECO:0007669"/>
    <property type="project" value="UniProtKB-UniRule"/>
</dbReference>
<keyword evidence="5" id="KW-1185">Reference proteome</keyword>
<feature type="domain" description="Galectin" evidence="3">
    <location>
        <begin position="2"/>
        <end position="128"/>
    </location>
</feature>